<name>A0ABY2E8M6_9MICO</name>
<dbReference type="Gene3D" id="3.40.50.1460">
    <property type="match status" value="1"/>
</dbReference>
<reference evidence="2 3" key="1">
    <citation type="submission" date="2019-03" db="EMBL/GenBank/DDBJ databases">
        <title>Genomic features of bacteria from cold environments.</title>
        <authorList>
            <person name="Shen L."/>
        </authorList>
    </citation>
    <scope>NUCLEOTIDE SEQUENCE [LARGE SCALE GENOMIC DNA]</scope>
    <source>
        <strain evidence="3">T3246-1</strain>
    </source>
</reference>
<dbReference type="Pfam" id="PF00656">
    <property type="entry name" value="Peptidase_C14"/>
    <property type="match status" value="1"/>
</dbReference>
<gene>
    <name evidence="2" type="ORF">EXU48_05645</name>
</gene>
<evidence type="ECO:0000313" key="3">
    <source>
        <dbReference type="Proteomes" id="UP000504882"/>
    </source>
</evidence>
<sequence length="323" mass="34500">MVPTGGQVKRALLVGIDAYDHSPALTGCVNDVEALRPLLARNVDDSPNFECRTLVGPPDRVTRPTVLTALAGLCAPGADVALFYFAGHGRSGGEDVTLVTTEGTEHAWGVGFAEVMGLVMGSPVPEIHVILDCCFSGAAGAVPQLGSAAATLRSGVAILTASRPDQVSTETSGRGRFSVMLCGGLDGGAADVLGQVTAAGLYAYLTESFGAFDARPMLKANIDRLRAIRTCRPWVDPAELRRLPTLFETEDAPLRLDPGYEPTSGLAIPEKEHDFALLQRCRDARLVEPVDEEHLYYVAMHSGTCRLTPLGRHYWRMARSGRV</sequence>
<dbReference type="SUPFAM" id="SSF52129">
    <property type="entry name" value="Caspase-like"/>
    <property type="match status" value="1"/>
</dbReference>
<proteinExistence type="predicted"/>
<keyword evidence="3" id="KW-1185">Reference proteome</keyword>
<comment type="caution">
    <text evidence="2">The sequence shown here is derived from an EMBL/GenBank/DDBJ whole genome shotgun (WGS) entry which is preliminary data.</text>
</comment>
<protein>
    <submittedName>
        <fullName evidence="2">Caspase family protein</fullName>
    </submittedName>
</protein>
<organism evidence="2 3">
    <name type="scientific">Occultella glacieicola</name>
    <dbReference type="NCBI Taxonomy" id="2518684"/>
    <lineage>
        <taxon>Bacteria</taxon>
        <taxon>Bacillati</taxon>
        <taxon>Actinomycetota</taxon>
        <taxon>Actinomycetes</taxon>
        <taxon>Micrococcales</taxon>
        <taxon>Ruaniaceae</taxon>
        <taxon>Occultella</taxon>
    </lineage>
</organism>
<evidence type="ECO:0000259" key="1">
    <source>
        <dbReference type="Pfam" id="PF00656"/>
    </source>
</evidence>
<accession>A0ABY2E8M6</accession>
<dbReference type="EMBL" id="SMNA01000003">
    <property type="protein sequence ID" value="TDE96166.1"/>
    <property type="molecule type" value="Genomic_DNA"/>
</dbReference>
<dbReference type="InterPro" id="IPR011600">
    <property type="entry name" value="Pept_C14_caspase"/>
</dbReference>
<dbReference type="InterPro" id="IPR029030">
    <property type="entry name" value="Caspase-like_dom_sf"/>
</dbReference>
<evidence type="ECO:0000313" key="2">
    <source>
        <dbReference type="EMBL" id="TDE96166.1"/>
    </source>
</evidence>
<feature type="domain" description="Peptidase C14 caspase" evidence="1">
    <location>
        <begin position="9"/>
        <end position="186"/>
    </location>
</feature>
<dbReference type="Proteomes" id="UP000504882">
    <property type="component" value="Unassembled WGS sequence"/>
</dbReference>